<keyword evidence="4" id="KW-1185">Reference proteome</keyword>
<protein>
    <recommendedName>
        <fullName evidence="2">KOW domain-containing protein</fullName>
    </recommendedName>
</protein>
<dbReference type="SMART" id="SM00739">
    <property type="entry name" value="KOW"/>
    <property type="match status" value="6"/>
</dbReference>
<comment type="caution">
    <text evidence="3">The sequence shown here is derived from an EMBL/GenBank/DDBJ whole genome shotgun (WGS) entry which is preliminary data.</text>
</comment>
<feature type="compositionally biased region" description="Polar residues" evidence="1">
    <location>
        <begin position="816"/>
        <end position="830"/>
    </location>
</feature>
<feature type="domain" description="KOW" evidence="2">
    <location>
        <begin position="961"/>
        <end position="988"/>
    </location>
</feature>
<dbReference type="InterPro" id="IPR005824">
    <property type="entry name" value="KOW"/>
</dbReference>
<evidence type="ECO:0000259" key="2">
    <source>
        <dbReference type="SMART" id="SM00739"/>
    </source>
</evidence>
<feature type="domain" description="KOW" evidence="2">
    <location>
        <begin position="580"/>
        <end position="607"/>
    </location>
</feature>
<accession>A0AAD4HBR9</accession>
<feature type="domain" description="KOW" evidence="2">
    <location>
        <begin position="717"/>
        <end position="744"/>
    </location>
</feature>
<organism evidence="3 4">
    <name type="scientific">Suillus fuscotomentosus</name>
    <dbReference type="NCBI Taxonomy" id="1912939"/>
    <lineage>
        <taxon>Eukaryota</taxon>
        <taxon>Fungi</taxon>
        <taxon>Dikarya</taxon>
        <taxon>Basidiomycota</taxon>
        <taxon>Agaricomycotina</taxon>
        <taxon>Agaricomycetes</taxon>
        <taxon>Agaricomycetidae</taxon>
        <taxon>Boletales</taxon>
        <taxon>Suillineae</taxon>
        <taxon>Suillaceae</taxon>
        <taxon>Suillus</taxon>
    </lineage>
</organism>
<evidence type="ECO:0000256" key="1">
    <source>
        <dbReference type="SAM" id="MobiDB-lite"/>
    </source>
</evidence>
<name>A0AAD4HBR9_9AGAM</name>
<dbReference type="InterPro" id="IPR008991">
    <property type="entry name" value="Translation_prot_SH3-like_sf"/>
</dbReference>
<proteinExistence type="predicted"/>
<feature type="compositionally biased region" description="Polar residues" evidence="1">
    <location>
        <begin position="837"/>
        <end position="852"/>
    </location>
</feature>
<dbReference type="EMBL" id="JABBWK010000368">
    <property type="protein sequence ID" value="KAG1884841.1"/>
    <property type="molecule type" value="Genomic_DNA"/>
</dbReference>
<feature type="region of interest" description="Disordered" evidence="1">
    <location>
        <begin position="795"/>
        <end position="854"/>
    </location>
</feature>
<evidence type="ECO:0000313" key="3">
    <source>
        <dbReference type="EMBL" id="KAG1884841.1"/>
    </source>
</evidence>
<dbReference type="SUPFAM" id="SSF50104">
    <property type="entry name" value="Translation proteins SH3-like domain"/>
    <property type="match status" value="1"/>
</dbReference>
<dbReference type="AlphaFoldDB" id="A0AAD4HBR9"/>
<gene>
    <name evidence="3" type="ORF">F5891DRAFT_989939</name>
</gene>
<feature type="domain" description="KOW" evidence="2">
    <location>
        <begin position="507"/>
        <end position="534"/>
    </location>
</feature>
<reference evidence="3" key="1">
    <citation type="journal article" date="2020" name="New Phytol.">
        <title>Comparative genomics reveals dynamic genome evolution in host specialist ectomycorrhizal fungi.</title>
        <authorList>
            <person name="Lofgren L.A."/>
            <person name="Nguyen N.H."/>
            <person name="Vilgalys R."/>
            <person name="Ruytinx J."/>
            <person name="Liao H.L."/>
            <person name="Branco S."/>
            <person name="Kuo A."/>
            <person name="LaButti K."/>
            <person name="Lipzen A."/>
            <person name="Andreopoulos W."/>
            <person name="Pangilinan J."/>
            <person name="Riley R."/>
            <person name="Hundley H."/>
            <person name="Na H."/>
            <person name="Barry K."/>
            <person name="Grigoriev I.V."/>
            <person name="Stajich J.E."/>
            <person name="Kennedy P.G."/>
        </authorList>
    </citation>
    <scope>NUCLEOTIDE SEQUENCE</scope>
    <source>
        <strain evidence="3">FC203</strain>
    </source>
</reference>
<evidence type="ECO:0000313" key="4">
    <source>
        <dbReference type="Proteomes" id="UP001195769"/>
    </source>
</evidence>
<sequence length="1019" mass="113526">MFILKICALHISRRPLFGYFRVLSTTFIKSATPYCPCYLECLNAPSVHLMKNLARNAPEVKVSTVKRCIRVVTYVEAGDSELGSPLADPHAWDILESFLTSQTASYGETLQAMDDYLGERFIADEWAEATTALFSGDENDRLSLQNFRSVRLKYVPNNPTRSKDHPPRQYKSIFLDLEAGDEEDEEEEDLVFEEREDAGGVSSRSHTVMQLPAAKHKFSTAVDRLQDKYTGDAPSSSRIHVQAKMYLFHVQRTVTQFMADHLQRNGFIVKVSPWSPGQLYVVSDSPKTIFLCLSDTYSATVKKWDRISEEEAESLERATLKLPDRSWVRVKAGQYKGDVAYVFDPDQSNDFVTVLIPPRVFPYPMAKGSVALFDKSRIPADGSMTDIIRSGIVVGWSFKGEKYYGGLLQKKFLRYNIEQVCTPHPDDIRLHRQSGFDLPFVKKTEISFSLQMLRSGDCARFIRGEFPSEVGTVLAVDHTSGGSLSLEIKHDGVRDEIQARLHDVERVLRVGDEIRVVAGAYLGVEGHILSKAGDMVDVCQRITNEIVQVSQYYLDRRPLRHSLQGQVITQYIEPPPENQTIEIGDYIEVVAGEDVGKSGVVEWVTPGGMILWFRDTNHPLTVENDFRSPRISVPVAMAQRTRLPPTLKFTKERGYDIRPGDSVSVARGPEYLAKGIVHTVDFIQARLQFISDSDQSLLDVPISFVMKTQNVSTDTFRSQAGKEVYIIGGGKKGYRGTLYDVNLGKCTVAVHGQRRTTLPSCDVATQYGMRLNGAILDYNDMLLFCEMRKRSFITPKTRSVTPPPERLAPSRADPGPSTSSSGVAWTSWSDAQDDDPPTSNNDPVTDLASTTPDPWAVDNLDVENIIEAAARKLSEKAGPTSWLQEFSSSFFAYRALFKVAPGVHGGRLHKRLVQTECPDPFVGQDGPAPKGTVAVRCTAKTAGGAMQHYFIPGDDLTPADPRKKGQECFILDGSYRGNILTVSKCNVKGSNVDLKLMRDSSVTVNLRFDQVCVVEPVQA</sequence>
<dbReference type="RefSeq" id="XP_041216318.1">
    <property type="nucleotide sequence ID" value="XM_041378075.1"/>
</dbReference>
<dbReference type="GeneID" id="64672373"/>
<feature type="domain" description="KOW" evidence="2">
    <location>
        <begin position="321"/>
        <end position="348"/>
    </location>
</feature>
<dbReference type="Proteomes" id="UP001195769">
    <property type="component" value="Unassembled WGS sequence"/>
</dbReference>
<feature type="domain" description="KOW" evidence="2">
    <location>
        <begin position="452"/>
        <end position="479"/>
    </location>
</feature>